<reference evidence="2 3" key="2">
    <citation type="submission" date="2018-03" db="EMBL/GenBank/DDBJ databases">
        <title>Draft genome of Pseudomonas putida strain KH-21-114.</title>
        <authorList>
            <person name="Yoshizawa S."/>
            <person name="Khan N.H."/>
            <person name="Nishimura M."/>
            <person name="Chiura H.X."/>
            <person name="Ogura Y."/>
            <person name="Hayashi T."/>
            <person name="Kogure K."/>
        </authorList>
    </citation>
    <scope>NUCLEOTIDE SEQUENCE [LARGE SCALE GENOMIC DNA]</scope>
    <source>
        <strain evidence="2 3">KH-21-114</strain>
    </source>
</reference>
<feature type="transmembrane region" description="Helical" evidence="1">
    <location>
        <begin position="6"/>
        <end position="26"/>
    </location>
</feature>
<keyword evidence="1" id="KW-1133">Transmembrane helix</keyword>
<dbReference type="EMBL" id="MINH01000021">
    <property type="protein sequence ID" value="POG06392.1"/>
    <property type="molecule type" value="Genomic_DNA"/>
</dbReference>
<gene>
    <name evidence="2" type="ORF">BGP84_26600</name>
</gene>
<keyword evidence="1" id="KW-0472">Membrane</keyword>
<feature type="transmembrane region" description="Helical" evidence="1">
    <location>
        <begin position="47"/>
        <end position="68"/>
    </location>
</feature>
<comment type="caution">
    <text evidence="2">The sequence shown here is derived from an EMBL/GenBank/DDBJ whole genome shotgun (WGS) entry which is preliminary data.</text>
</comment>
<dbReference type="AlphaFoldDB" id="A0A2S3WYC6"/>
<reference evidence="2 3" key="1">
    <citation type="submission" date="2016-08" db="EMBL/GenBank/DDBJ databases">
        <authorList>
            <person name="Seilhamer J.J."/>
        </authorList>
    </citation>
    <scope>NUCLEOTIDE SEQUENCE [LARGE SCALE GENOMIC DNA]</scope>
    <source>
        <strain evidence="2 3">KH-21-114</strain>
    </source>
</reference>
<evidence type="ECO:0000256" key="1">
    <source>
        <dbReference type="SAM" id="Phobius"/>
    </source>
</evidence>
<organism evidence="2 3">
    <name type="scientific">Pseudomonas putida</name>
    <name type="common">Arthrobacter siderocapsulatus</name>
    <dbReference type="NCBI Taxonomy" id="303"/>
    <lineage>
        <taxon>Bacteria</taxon>
        <taxon>Pseudomonadati</taxon>
        <taxon>Pseudomonadota</taxon>
        <taxon>Gammaproteobacteria</taxon>
        <taxon>Pseudomonadales</taxon>
        <taxon>Pseudomonadaceae</taxon>
        <taxon>Pseudomonas</taxon>
    </lineage>
</organism>
<feature type="transmembrane region" description="Helical" evidence="1">
    <location>
        <begin position="74"/>
        <end position="94"/>
    </location>
</feature>
<protein>
    <submittedName>
        <fullName evidence="2">Uncharacterized protein</fullName>
    </submittedName>
</protein>
<accession>A0A2S3WYC6</accession>
<name>A0A2S3WYC6_PSEPU</name>
<dbReference type="Proteomes" id="UP000237230">
    <property type="component" value="Unassembled WGS sequence"/>
</dbReference>
<proteinExistence type="predicted"/>
<keyword evidence="1" id="KW-0812">Transmembrane</keyword>
<evidence type="ECO:0000313" key="2">
    <source>
        <dbReference type="EMBL" id="POG06392.1"/>
    </source>
</evidence>
<evidence type="ECO:0000313" key="3">
    <source>
        <dbReference type="Proteomes" id="UP000237230"/>
    </source>
</evidence>
<sequence>MPGILFYILMAVILAIPLSGACYAPFKAIVFLCSGKRPLDCIPKYQFLISFVLSLPGAYYSMVFFGVSKGKYESLFYLSVYLFVQACLMLVFTFKAKASVPR</sequence>